<sequence length="166" mass="19090">MAAEISSSISHSPREINMNLNDDVQEMMLAKRGCCLWIPCFGRPDRSPAAGSIWWQRMRPAENDDPWWSRGWKKVREWSEIVAGPKWKTFIRRFNRNHRGFGYKEGGKFRYDELSYSLNFDEGPGQSGADDVNFVRRDFSSRYASVPASAKPLMDFGREGQGPSFA</sequence>
<reference evidence="2" key="1">
    <citation type="submission" date="2013-01" db="EMBL/GenBank/DDBJ databases">
        <title>Draft Genome Sequence of a Mulberry Tree, Morus notabilis C.K. Schneid.</title>
        <authorList>
            <person name="He N."/>
            <person name="Zhao S."/>
        </authorList>
    </citation>
    <scope>NUCLEOTIDE SEQUENCE</scope>
</reference>
<dbReference type="PANTHER" id="PTHR47076">
    <property type="entry name" value="NHL DOMAIN PROTEIN"/>
    <property type="match status" value="1"/>
</dbReference>
<accession>W9SGT9</accession>
<proteinExistence type="predicted"/>
<dbReference type="Proteomes" id="UP000030645">
    <property type="component" value="Unassembled WGS sequence"/>
</dbReference>
<evidence type="ECO:0000313" key="2">
    <source>
        <dbReference type="Proteomes" id="UP000030645"/>
    </source>
</evidence>
<organism evidence="1 2">
    <name type="scientific">Morus notabilis</name>
    <dbReference type="NCBI Taxonomy" id="981085"/>
    <lineage>
        <taxon>Eukaryota</taxon>
        <taxon>Viridiplantae</taxon>
        <taxon>Streptophyta</taxon>
        <taxon>Embryophyta</taxon>
        <taxon>Tracheophyta</taxon>
        <taxon>Spermatophyta</taxon>
        <taxon>Magnoliopsida</taxon>
        <taxon>eudicotyledons</taxon>
        <taxon>Gunneridae</taxon>
        <taxon>Pentapetalae</taxon>
        <taxon>rosids</taxon>
        <taxon>fabids</taxon>
        <taxon>Rosales</taxon>
        <taxon>Moraceae</taxon>
        <taxon>Moreae</taxon>
        <taxon>Morus</taxon>
    </lineage>
</organism>
<protein>
    <submittedName>
        <fullName evidence="1">Uncharacterized protein</fullName>
    </submittedName>
</protein>
<dbReference type="PANTHER" id="PTHR47076:SF1">
    <property type="entry name" value="NHL DOMAIN PROTEIN"/>
    <property type="match status" value="1"/>
</dbReference>
<dbReference type="AlphaFoldDB" id="W9SGT9"/>
<evidence type="ECO:0000313" key="1">
    <source>
        <dbReference type="EMBL" id="EXC31611.1"/>
    </source>
</evidence>
<name>W9SGT9_9ROSA</name>
<keyword evidence="2" id="KW-1185">Reference proteome</keyword>
<gene>
    <name evidence="1" type="ORF">L484_008408</name>
</gene>
<dbReference type="EMBL" id="KE346265">
    <property type="protein sequence ID" value="EXC31611.1"/>
    <property type="molecule type" value="Genomic_DNA"/>
</dbReference>
<dbReference type="KEGG" id="mnt:21391776"/>
<dbReference type="STRING" id="981085.W9SGT9"/>
<dbReference type="OrthoDB" id="1723198at2759"/>
<dbReference type="eggNOG" id="ENOG502S4NQ">
    <property type="taxonomic scope" value="Eukaryota"/>
</dbReference>